<organism evidence="1 2">
    <name type="scientific">Alistipes finegoldii (strain DSM 17242 / JCM 16770 / CCUG 46020 / CIP 107999 / KCTC 15236 / AHN 2437)</name>
    <dbReference type="NCBI Taxonomy" id="679935"/>
    <lineage>
        <taxon>Bacteria</taxon>
        <taxon>Pseudomonadati</taxon>
        <taxon>Bacteroidota</taxon>
        <taxon>Bacteroidia</taxon>
        <taxon>Bacteroidales</taxon>
        <taxon>Rikenellaceae</taxon>
        <taxon>Alistipes</taxon>
    </lineage>
</organism>
<dbReference type="HOGENOM" id="CLU_117053_0_0_10"/>
<dbReference type="KEGG" id="afd:Alfi_2182"/>
<accession>I3YN99</accession>
<dbReference type="PATRIC" id="fig|679935.3.peg.2100"/>
<dbReference type="EMBL" id="CP003274">
    <property type="protein sequence ID" value="AFL78467.1"/>
    <property type="molecule type" value="Genomic_DNA"/>
</dbReference>
<dbReference type="RefSeq" id="WP_014775813.1">
    <property type="nucleotide sequence ID" value="NC_018011.1"/>
</dbReference>
<sequence>MDNLLIQEELLSLLKEATQASHVQLEPCVWQNAYENFCRHAEKLTESECSSKVMRTIDHARIELEQIPKRLYAIPDRDTTAELYCSKALNVLRGELRIITFELSHPTFAGQNEKMFVSPLHLSEGFHPTNLVEIITPFFEMGLCVTAEKRLAKLTEIIRVFEWAFNITIPNYAVLRNAAINRKIHQTPLLDKMREILIRLSQQ</sequence>
<reference evidence="2" key="1">
    <citation type="journal article" date="2013" name="Stand. Genomic Sci.">
        <title>Complete genome sequence of the bile-resistant pigment-producing anaerobe Alistipes finegoldii type strain (AHN2437(T)).</title>
        <authorList>
            <person name="Mavromatis K."/>
            <person name="Stackebrandt E."/>
            <person name="Munk C."/>
            <person name="Lapidus A."/>
            <person name="Nolan M."/>
            <person name="Lucas S."/>
            <person name="Hammon N."/>
            <person name="Deshpande S."/>
            <person name="Cheng J.F."/>
            <person name="Tapia R."/>
            <person name="Goodwin L.A."/>
            <person name="Pitluck S."/>
            <person name="Liolios K."/>
            <person name="Pagani I."/>
            <person name="Ivanova N."/>
            <person name="Mikhailova N."/>
            <person name="Huntemann M."/>
            <person name="Pati A."/>
            <person name="Chen A."/>
            <person name="Palaniappan K."/>
            <person name="Land M."/>
            <person name="Hauser L."/>
            <person name="Rohde M."/>
            <person name="Gronow S."/>
            <person name="Goker M."/>
            <person name="Detter J.C."/>
            <person name="Bristow J."/>
            <person name="Eisen J.A."/>
            <person name="Markowitz V."/>
            <person name="Hugenholtz P."/>
            <person name="Kyrpides N.C."/>
            <person name="Klenk H.P."/>
            <person name="Woyke T."/>
        </authorList>
    </citation>
    <scope>NUCLEOTIDE SEQUENCE</scope>
    <source>
        <strain evidence="2">DSM 17242 / JCM 16770 / AHN 2437 / CCUG 46020 / CIP 107999</strain>
    </source>
</reference>
<gene>
    <name evidence="1" type="ordered locus">Alfi_2182</name>
</gene>
<evidence type="ECO:0008006" key="3">
    <source>
        <dbReference type="Google" id="ProtNLM"/>
    </source>
</evidence>
<dbReference type="AlphaFoldDB" id="I3YN99"/>
<name>I3YN99_ALIFI</name>
<proteinExistence type="predicted"/>
<dbReference type="Proteomes" id="UP000006052">
    <property type="component" value="Chromosome"/>
</dbReference>
<dbReference type="GeneID" id="79838832"/>
<evidence type="ECO:0000313" key="1">
    <source>
        <dbReference type="EMBL" id="AFL78467.1"/>
    </source>
</evidence>
<protein>
    <recommendedName>
        <fullName evidence="3">RteC protein</fullName>
    </recommendedName>
</protein>
<evidence type="ECO:0000313" key="2">
    <source>
        <dbReference type="Proteomes" id="UP000006052"/>
    </source>
</evidence>